<sequence length="122" mass="13215">MRNQAPFVRRALSMTPLIDVIFLLLLFFMLTSTFSTFGEIELGQATAGTAAPQTQPDQRVFVQLGASRLVLNGASVTLEELAAQVETGQVLVSLDADTSAQRVVDLLVHLRGRKGLSVMVLE</sequence>
<dbReference type="PANTHER" id="PTHR30558">
    <property type="entry name" value="EXBD MEMBRANE COMPONENT OF PMF-DRIVEN MACROMOLECULE IMPORT SYSTEM"/>
    <property type="match status" value="1"/>
</dbReference>
<evidence type="ECO:0008006" key="11">
    <source>
        <dbReference type="Google" id="ProtNLM"/>
    </source>
</evidence>
<dbReference type="Proteomes" id="UP001441944">
    <property type="component" value="Unassembled WGS sequence"/>
</dbReference>
<keyword evidence="6 8" id="KW-0472">Membrane</keyword>
<protein>
    <recommendedName>
        <fullName evidence="11">Outer membrane transport energization protein ExbD</fullName>
    </recommendedName>
</protein>
<dbReference type="RefSeq" id="WP_353400427.1">
    <property type="nucleotide sequence ID" value="NZ_BAABWU010000008.1"/>
</dbReference>
<dbReference type="EMBL" id="BAABWU010000008">
    <property type="protein sequence ID" value="GAA6196992.1"/>
    <property type="molecule type" value="Genomic_DNA"/>
</dbReference>
<reference evidence="9 10" key="1">
    <citation type="submission" date="2024-04" db="EMBL/GenBank/DDBJ databases">
        <title>Draft genome sequence of Pseudophaeobacter arcticus NBRC 116598.</title>
        <authorList>
            <person name="Miyakawa T."/>
            <person name="Kusuya Y."/>
            <person name="Miura T."/>
        </authorList>
    </citation>
    <scope>NUCLEOTIDE SEQUENCE [LARGE SCALE GENOMIC DNA]</scope>
    <source>
        <strain evidence="9 10">SU-CL00105</strain>
    </source>
</reference>
<evidence type="ECO:0000256" key="2">
    <source>
        <dbReference type="ARBA" id="ARBA00005811"/>
    </source>
</evidence>
<keyword evidence="7" id="KW-0653">Protein transport</keyword>
<organism evidence="9 10">
    <name type="scientific">Pseudophaeobacter arcticus</name>
    <dbReference type="NCBI Taxonomy" id="385492"/>
    <lineage>
        <taxon>Bacteria</taxon>
        <taxon>Pseudomonadati</taxon>
        <taxon>Pseudomonadota</taxon>
        <taxon>Alphaproteobacteria</taxon>
        <taxon>Rhodobacterales</taxon>
        <taxon>Paracoccaceae</taxon>
        <taxon>Pseudophaeobacter</taxon>
    </lineage>
</organism>
<evidence type="ECO:0000256" key="8">
    <source>
        <dbReference type="SAM" id="Phobius"/>
    </source>
</evidence>
<evidence type="ECO:0000256" key="1">
    <source>
        <dbReference type="ARBA" id="ARBA00004162"/>
    </source>
</evidence>
<evidence type="ECO:0000256" key="5">
    <source>
        <dbReference type="ARBA" id="ARBA00022989"/>
    </source>
</evidence>
<keyword evidence="3" id="KW-1003">Cell membrane</keyword>
<dbReference type="PANTHER" id="PTHR30558:SF3">
    <property type="entry name" value="BIOPOLYMER TRANSPORT PROTEIN EXBD-RELATED"/>
    <property type="match status" value="1"/>
</dbReference>
<name>A0ABQ0AMA1_9RHOB</name>
<keyword evidence="7" id="KW-0813">Transport</keyword>
<evidence type="ECO:0000313" key="10">
    <source>
        <dbReference type="Proteomes" id="UP001441944"/>
    </source>
</evidence>
<evidence type="ECO:0000256" key="6">
    <source>
        <dbReference type="ARBA" id="ARBA00023136"/>
    </source>
</evidence>
<gene>
    <name evidence="9" type="ORF">NBRC116598_24360</name>
</gene>
<keyword evidence="4 7" id="KW-0812">Transmembrane</keyword>
<accession>A0ABQ0AMA1</accession>
<dbReference type="InterPro" id="IPR003400">
    <property type="entry name" value="ExbD"/>
</dbReference>
<feature type="transmembrane region" description="Helical" evidence="8">
    <location>
        <begin position="12"/>
        <end position="30"/>
    </location>
</feature>
<evidence type="ECO:0000256" key="7">
    <source>
        <dbReference type="RuleBase" id="RU003879"/>
    </source>
</evidence>
<keyword evidence="5 8" id="KW-1133">Transmembrane helix</keyword>
<comment type="similarity">
    <text evidence="2 7">Belongs to the ExbD/TolR family.</text>
</comment>
<comment type="subcellular location">
    <subcellularLocation>
        <location evidence="1">Cell membrane</location>
        <topology evidence="1">Single-pass membrane protein</topology>
    </subcellularLocation>
    <subcellularLocation>
        <location evidence="7">Cell membrane</location>
        <topology evidence="7">Single-pass type II membrane protein</topology>
    </subcellularLocation>
</comment>
<evidence type="ECO:0000256" key="4">
    <source>
        <dbReference type="ARBA" id="ARBA00022692"/>
    </source>
</evidence>
<comment type="caution">
    <text evidence="9">The sequence shown here is derived from an EMBL/GenBank/DDBJ whole genome shotgun (WGS) entry which is preliminary data.</text>
</comment>
<dbReference type="Pfam" id="PF02472">
    <property type="entry name" value="ExbD"/>
    <property type="match status" value="1"/>
</dbReference>
<evidence type="ECO:0000256" key="3">
    <source>
        <dbReference type="ARBA" id="ARBA00022475"/>
    </source>
</evidence>
<evidence type="ECO:0000313" key="9">
    <source>
        <dbReference type="EMBL" id="GAA6196992.1"/>
    </source>
</evidence>
<keyword evidence="10" id="KW-1185">Reference proteome</keyword>
<proteinExistence type="inferred from homology"/>